<reference evidence="13" key="1">
    <citation type="journal article" date="2023" name="Mol. Phylogenet. Evol.">
        <title>Genome-scale phylogeny and comparative genomics of the fungal order Sordariales.</title>
        <authorList>
            <person name="Hensen N."/>
            <person name="Bonometti L."/>
            <person name="Westerberg I."/>
            <person name="Brannstrom I.O."/>
            <person name="Guillou S."/>
            <person name="Cros-Aarteil S."/>
            <person name="Calhoun S."/>
            <person name="Haridas S."/>
            <person name="Kuo A."/>
            <person name="Mondo S."/>
            <person name="Pangilinan J."/>
            <person name="Riley R."/>
            <person name="LaButti K."/>
            <person name="Andreopoulos B."/>
            <person name="Lipzen A."/>
            <person name="Chen C."/>
            <person name="Yan M."/>
            <person name="Daum C."/>
            <person name="Ng V."/>
            <person name="Clum A."/>
            <person name="Steindorff A."/>
            <person name="Ohm R.A."/>
            <person name="Martin F."/>
            <person name="Silar P."/>
            <person name="Natvig D.O."/>
            <person name="Lalanne C."/>
            <person name="Gautier V."/>
            <person name="Ament-Velasquez S.L."/>
            <person name="Kruys A."/>
            <person name="Hutchinson M.I."/>
            <person name="Powell A.J."/>
            <person name="Barry K."/>
            <person name="Miller A.N."/>
            <person name="Grigoriev I.V."/>
            <person name="Debuchy R."/>
            <person name="Gladieux P."/>
            <person name="Hiltunen Thoren M."/>
            <person name="Johannesson H."/>
        </authorList>
    </citation>
    <scope>NUCLEOTIDE SEQUENCE</scope>
    <source>
        <strain evidence="13">CBS 990.96</strain>
    </source>
</reference>
<dbReference type="AlphaFoldDB" id="A0AAN7BZM2"/>
<evidence type="ECO:0000256" key="10">
    <source>
        <dbReference type="ARBA" id="ARBA00023242"/>
    </source>
</evidence>
<evidence type="ECO:0000256" key="7">
    <source>
        <dbReference type="ARBA" id="ARBA00022989"/>
    </source>
</evidence>
<sequence>MLKIHTTLTLLSFLVPCIDGFNWRNDRRPNLVGSNPKPSETLPHHSNIYAVALNELQELESEPLCHRVAARLLVNNCQLVDGKDETTILTDSGRQIRDFIDSYAASLAICDLERGSFVIPKECAKFREPSLSQIAMRHDPQLHVSPKEIGLCLSALAANDAAWTTWVSYRHKALHFCEAARADNEKDQNILLYQRLTKVIAKLTDDVDVELQRRMDDLDNRARQSLENLERLKPQVDQLAEGLSKLESYLSGDLDNTMRKSTESVKEGLHSAENLQHLLSVLLTNVLEGNSEVAFAHEKSLQQVSKKVNDGMGAFMAVVGSAVASSASLQQQIQLSNQQAAALSDRQDALEKGMDRILVATETLSSKFDDHSATLTQARNLTNEILDSLEGTASAALSVNQSLFKSATTQSWWPLIVCPMASVYIGSLGLPPSVLRNFGLAALGEVVGIGISSYSRLTVDIFAAYNSASAAHKMASEVITNVTDFASSL</sequence>
<evidence type="ECO:0000256" key="5">
    <source>
        <dbReference type="ARBA" id="ARBA00022729"/>
    </source>
</evidence>
<evidence type="ECO:0000256" key="8">
    <source>
        <dbReference type="ARBA" id="ARBA00023136"/>
    </source>
</evidence>
<comment type="function">
    <text evidence="1 11">Required for nuclear membrane fusion during karyogamy.</text>
</comment>
<keyword evidence="3 11" id="KW-0415">Karyogamy</keyword>
<dbReference type="GO" id="GO:0000742">
    <property type="term" value="P:karyogamy involved in conjugation with cellular fusion"/>
    <property type="evidence" value="ECO:0007669"/>
    <property type="project" value="UniProtKB-UniRule"/>
</dbReference>
<keyword evidence="7" id="KW-1133">Transmembrane helix</keyword>
<evidence type="ECO:0000256" key="12">
    <source>
        <dbReference type="SAM" id="SignalP"/>
    </source>
</evidence>
<evidence type="ECO:0000256" key="3">
    <source>
        <dbReference type="ARBA" id="ARBA00022459"/>
    </source>
</evidence>
<feature type="chain" id="PRO_5042913486" evidence="12">
    <location>
        <begin position="21"/>
        <end position="489"/>
    </location>
</feature>
<dbReference type="InterPro" id="IPR007292">
    <property type="entry name" value="Nuclear_fusion_Kar5"/>
</dbReference>
<dbReference type="EMBL" id="MU865287">
    <property type="protein sequence ID" value="KAK4232584.1"/>
    <property type="molecule type" value="Genomic_DNA"/>
</dbReference>
<comment type="caution">
    <text evidence="13">The sequence shown here is derived from an EMBL/GenBank/DDBJ whole genome shotgun (WGS) entry which is preliminary data.</text>
</comment>
<dbReference type="GO" id="GO:0005789">
    <property type="term" value="C:endoplasmic reticulum membrane"/>
    <property type="evidence" value="ECO:0007669"/>
    <property type="project" value="UniProtKB-SubCell"/>
</dbReference>
<evidence type="ECO:0000313" key="14">
    <source>
        <dbReference type="Proteomes" id="UP001301958"/>
    </source>
</evidence>
<evidence type="ECO:0000256" key="2">
    <source>
        <dbReference type="ARBA" id="ARBA00010473"/>
    </source>
</evidence>
<dbReference type="GO" id="GO:0048288">
    <property type="term" value="P:nuclear membrane fusion involved in karyogamy"/>
    <property type="evidence" value="ECO:0007669"/>
    <property type="project" value="UniProtKB-UniRule"/>
</dbReference>
<keyword evidence="10 11" id="KW-0539">Nucleus</keyword>
<evidence type="ECO:0000256" key="4">
    <source>
        <dbReference type="ARBA" id="ARBA00022692"/>
    </source>
</evidence>
<evidence type="ECO:0000256" key="9">
    <source>
        <dbReference type="ARBA" id="ARBA00023180"/>
    </source>
</evidence>
<reference evidence="13" key="2">
    <citation type="submission" date="2023-05" db="EMBL/GenBank/DDBJ databases">
        <authorList>
            <consortium name="Lawrence Berkeley National Laboratory"/>
            <person name="Steindorff A."/>
            <person name="Hensen N."/>
            <person name="Bonometti L."/>
            <person name="Westerberg I."/>
            <person name="Brannstrom I.O."/>
            <person name="Guillou S."/>
            <person name="Cros-Aarteil S."/>
            <person name="Calhoun S."/>
            <person name="Haridas S."/>
            <person name="Kuo A."/>
            <person name="Mondo S."/>
            <person name="Pangilinan J."/>
            <person name="Riley R."/>
            <person name="Labutti K."/>
            <person name="Andreopoulos B."/>
            <person name="Lipzen A."/>
            <person name="Chen C."/>
            <person name="Yanf M."/>
            <person name="Daum C."/>
            <person name="Ng V."/>
            <person name="Clum A."/>
            <person name="Ohm R."/>
            <person name="Martin F."/>
            <person name="Silar P."/>
            <person name="Natvig D."/>
            <person name="Lalanne C."/>
            <person name="Gautier V."/>
            <person name="Ament-Velasquez S.L."/>
            <person name="Kruys A."/>
            <person name="Hutchinson M.I."/>
            <person name="Powell A.J."/>
            <person name="Barry K."/>
            <person name="Miller A.N."/>
            <person name="Grigoriev I.V."/>
            <person name="Debuchy R."/>
            <person name="Gladieux P."/>
            <person name="Thoren M.H."/>
            <person name="Johannesson H."/>
        </authorList>
    </citation>
    <scope>NUCLEOTIDE SEQUENCE</scope>
    <source>
        <strain evidence="13">CBS 990.96</strain>
    </source>
</reference>
<evidence type="ECO:0000313" key="13">
    <source>
        <dbReference type="EMBL" id="KAK4232584.1"/>
    </source>
</evidence>
<dbReference type="Proteomes" id="UP001301958">
    <property type="component" value="Unassembled WGS sequence"/>
</dbReference>
<protein>
    <submittedName>
        <fullName evidence="13">Nuclear fusion protein KAR5</fullName>
    </submittedName>
</protein>
<dbReference type="GO" id="GO:0031965">
    <property type="term" value="C:nuclear membrane"/>
    <property type="evidence" value="ECO:0007669"/>
    <property type="project" value="UniProtKB-SubCell"/>
</dbReference>
<proteinExistence type="inferred from homology"/>
<feature type="signal peptide" evidence="12">
    <location>
        <begin position="1"/>
        <end position="20"/>
    </location>
</feature>
<accession>A0AAN7BZM2</accession>
<keyword evidence="6 11" id="KW-0256">Endoplasmic reticulum</keyword>
<keyword evidence="5 11" id="KW-0732">Signal</keyword>
<evidence type="ECO:0000256" key="6">
    <source>
        <dbReference type="ARBA" id="ARBA00022824"/>
    </source>
</evidence>
<dbReference type="Pfam" id="PF04163">
    <property type="entry name" value="Tht1"/>
    <property type="match status" value="1"/>
</dbReference>
<dbReference type="PANTHER" id="PTHR28012">
    <property type="entry name" value="NUCLEAR FUSION PROTEIN KAR5"/>
    <property type="match status" value="1"/>
</dbReference>
<keyword evidence="8" id="KW-0472">Membrane</keyword>
<organism evidence="13 14">
    <name type="scientific">Podospora fimiseda</name>
    <dbReference type="NCBI Taxonomy" id="252190"/>
    <lineage>
        <taxon>Eukaryota</taxon>
        <taxon>Fungi</taxon>
        <taxon>Dikarya</taxon>
        <taxon>Ascomycota</taxon>
        <taxon>Pezizomycotina</taxon>
        <taxon>Sordariomycetes</taxon>
        <taxon>Sordariomycetidae</taxon>
        <taxon>Sordariales</taxon>
        <taxon>Podosporaceae</taxon>
        <taxon>Podospora</taxon>
    </lineage>
</organism>
<comment type="similarity">
    <text evidence="2 11">Belongs to the KAR5 family.</text>
</comment>
<keyword evidence="9" id="KW-0325">Glycoprotein</keyword>
<keyword evidence="4" id="KW-0812">Transmembrane</keyword>
<evidence type="ECO:0000256" key="1">
    <source>
        <dbReference type="ARBA" id="ARBA00003389"/>
    </source>
</evidence>
<evidence type="ECO:0000256" key="11">
    <source>
        <dbReference type="RuleBase" id="RU368082"/>
    </source>
</evidence>
<keyword evidence="14" id="KW-1185">Reference proteome</keyword>
<comment type="subcellular location">
    <subcellularLocation>
        <location evidence="11">Endoplasmic reticulum membrane</location>
    </subcellularLocation>
    <subcellularLocation>
        <location evidence="11">Nucleus membrane</location>
    </subcellularLocation>
</comment>
<gene>
    <name evidence="13" type="ORF">QBC38DRAFT_450211</name>
</gene>
<dbReference type="PANTHER" id="PTHR28012:SF1">
    <property type="entry name" value="NUCLEAR FUSION PROTEIN KAR5"/>
    <property type="match status" value="1"/>
</dbReference>
<name>A0AAN7BZM2_9PEZI</name>